<dbReference type="RefSeq" id="WP_387699651.1">
    <property type="nucleotide sequence ID" value="NZ_JBIAMX010000004.1"/>
</dbReference>
<gene>
    <name evidence="5" type="ORF">ACFYTF_08805</name>
</gene>
<dbReference type="InterPro" id="IPR036188">
    <property type="entry name" value="FAD/NAD-bd_sf"/>
</dbReference>
<evidence type="ECO:0000256" key="3">
    <source>
        <dbReference type="ARBA" id="ARBA00048132"/>
    </source>
</evidence>
<comment type="catalytic activity">
    <reaction evidence="3">
        <text>[thioredoxin]-dithiol + NADP(+) = [thioredoxin]-disulfide + NADPH + H(+)</text>
        <dbReference type="Rhea" id="RHEA:20345"/>
        <dbReference type="Rhea" id="RHEA-COMP:10698"/>
        <dbReference type="Rhea" id="RHEA-COMP:10700"/>
        <dbReference type="ChEBI" id="CHEBI:15378"/>
        <dbReference type="ChEBI" id="CHEBI:29950"/>
        <dbReference type="ChEBI" id="CHEBI:50058"/>
        <dbReference type="ChEBI" id="CHEBI:57783"/>
        <dbReference type="ChEBI" id="CHEBI:58349"/>
        <dbReference type="EC" id="1.8.1.9"/>
    </reaction>
</comment>
<dbReference type="Pfam" id="PF07992">
    <property type="entry name" value="Pyr_redox_2"/>
    <property type="match status" value="1"/>
</dbReference>
<dbReference type="SUPFAM" id="SSF51905">
    <property type="entry name" value="FAD/NAD(P)-binding domain"/>
    <property type="match status" value="1"/>
</dbReference>
<dbReference type="PANTHER" id="PTHR48105">
    <property type="entry name" value="THIOREDOXIN REDUCTASE 1-RELATED-RELATED"/>
    <property type="match status" value="1"/>
</dbReference>
<dbReference type="Proteomes" id="UP001601444">
    <property type="component" value="Unassembled WGS sequence"/>
</dbReference>
<accession>A0ABW6PKT9</accession>
<sequence length="333" mass="34163">MDDNYDVVILGGGAAGLNGALMLARSRRSVLVIDSGSPRNAPADGVHGLLGREGMPPGELLALGRAEVESYGGVVLSGEAVAVRPLGPDAAVAAPVADATVATDLRFEVELADGRVTRARRLLLASGLADDLPDLPGLREQWGRGVLHCPYCHGWEVRDRRVGVLGTGPMSVHQTLLFRQLTDDVVLFTRGAELPGEDIEKLLARGVRVVPDEVTEIVTGGDAVTGVRLADGTVVARDAVAVGPRMNARAGFLADLGLAPVEHPMGIGEHVPADPTGRTSVDGVWAAGNVTDPSAQVGAAAAAGAAAGAQINADLVAEEAALAVRRRRAGVPA</sequence>
<keyword evidence="1" id="KW-0285">Flavoprotein</keyword>
<reference evidence="5 6" key="1">
    <citation type="submission" date="2024-10" db="EMBL/GenBank/DDBJ databases">
        <title>The Natural Products Discovery Center: Release of the First 8490 Sequenced Strains for Exploring Actinobacteria Biosynthetic Diversity.</title>
        <authorList>
            <person name="Kalkreuter E."/>
            <person name="Kautsar S.A."/>
            <person name="Yang D."/>
            <person name="Bader C.D."/>
            <person name="Teijaro C.N."/>
            <person name="Fluegel L."/>
            <person name="Davis C.M."/>
            <person name="Simpson J.R."/>
            <person name="Lauterbach L."/>
            <person name="Steele A.D."/>
            <person name="Gui C."/>
            <person name="Meng S."/>
            <person name="Li G."/>
            <person name="Viehrig K."/>
            <person name="Ye F."/>
            <person name="Su P."/>
            <person name="Kiefer A.F."/>
            <person name="Nichols A."/>
            <person name="Cepeda A.J."/>
            <person name="Yan W."/>
            <person name="Fan B."/>
            <person name="Jiang Y."/>
            <person name="Adhikari A."/>
            <person name="Zheng C.-J."/>
            <person name="Schuster L."/>
            <person name="Cowan T.M."/>
            <person name="Smanski M.J."/>
            <person name="Chevrette M.G."/>
            <person name="De Carvalho L.P.S."/>
            <person name="Shen B."/>
        </authorList>
    </citation>
    <scope>NUCLEOTIDE SEQUENCE [LARGE SCALE GENOMIC DNA]</scope>
    <source>
        <strain evidence="5 6">NPDC004045</strain>
    </source>
</reference>
<dbReference type="PRINTS" id="PR00368">
    <property type="entry name" value="FADPNR"/>
</dbReference>
<dbReference type="InterPro" id="IPR050097">
    <property type="entry name" value="Ferredoxin-NADP_redctase_2"/>
</dbReference>
<keyword evidence="6" id="KW-1185">Reference proteome</keyword>
<evidence type="ECO:0000256" key="2">
    <source>
        <dbReference type="ARBA" id="ARBA00023002"/>
    </source>
</evidence>
<dbReference type="PRINTS" id="PR00469">
    <property type="entry name" value="PNDRDTASEII"/>
</dbReference>
<evidence type="ECO:0000313" key="6">
    <source>
        <dbReference type="Proteomes" id="UP001601444"/>
    </source>
</evidence>
<name>A0ABW6PKT9_9NOCA</name>
<dbReference type="Gene3D" id="3.50.50.60">
    <property type="entry name" value="FAD/NAD(P)-binding domain"/>
    <property type="match status" value="2"/>
</dbReference>
<evidence type="ECO:0000256" key="1">
    <source>
        <dbReference type="ARBA" id="ARBA00022630"/>
    </source>
</evidence>
<dbReference type="InterPro" id="IPR023753">
    <property type="entry name" value="FAD/NAD-binding_dom"/>
</dbReference>
<evidence type="ECO:0000313" key="5">
    <source>
        <dbReference type="EMBL" id="MFF0542925.1"/>
    </source>
</evidence>
<evidence type="ECO:0000259" key="4">
    <source>
        <dbReference type="Pfam" id="PF07992"/>
    </source>
</evidence>
<organism evidence="5 6">
    <name type="scientific">Nocardia thailandica</name>
    <dbReference type="NCBI Taxonomy" id="257275"/>
    <lineage>
        <taxon>Bacteria</taxon>
        <taxon>Bacillati</taxon>
        <taxon>Actinomycetota</taxon>
        <taxon>Actinomycetes</taxon>
        <taxon>Mycobacteriales</taxon>
        <taxon>Nocardiaceae</taxon>
        <taxon>Nocardia</taxon>
    </lineage>
</organism>
<protein>
    <submittedName>
        <fullName evidence="5">NAD(P)/FAD-dependent oxidoreductase</fullName>
    </submittedName>
</protein>
<proteinExistence type="predicted"/>
<dbReference type="EMBL" id="JBIAMX010000004">
    <property type="protein sequence ID" value="MFF0542925.1"/>
    <property type="molecule type" value="Genomic_DNA"/>
</dbReference>
<comment type="caution">
    <text evidence="5">The sequence shown here is derived from an EMBL/GenBank/DDBJ whole genome shotgun (WGS) entry which is preliminary data.</text>
</comment>
<keyword evidence="2" id="KW-0560">Oxidoreductase</keyword>
<feature type="domain" description="FAD/NAD(P)-binding" evidence="4">
    <location>
        <begin position="5"/>
        <end position="302"/>
    </location>
</feature>